<organism evidence="1 2">
    <name type="scientific">Kuenenia stuttgartiensis</name>
    <dbReference type="NCBI Taxonomy" id="174633"/>
    <lineage>
        <taxon>Bacteria</taxon>
        <taxon>Pseudomonadati</taxon>
        <taxon>Planctomycetota</taxon>
        <taxon>Candidatus Brocadiia</taxon>
        <taxon>Candidatus Brocadiales</taxon>
        <taxon>Candidatus Brocadiaceae</taxon>
        <taxon>Candidatus Kuenenia</taxon>
    </lineage>
</organism>
<evidence type="ECO:0000313" key="1">
    <source>
        <dbReference type="EMBL" id="QII11836.1"/>
    </source>
</evidence>
<dbReference type="Proteomes" id="UP000501926">
    <property type="component" value="Chromosome"/>
</dbReference>
<reference evidence="1 2" key="1">
    <citation type="submission" date="2020-02" db="EMBL/GenBank/DDBJ databases">
        <title>Newly sequenced genome of strain CSTR1 showed variability in Candidatus Kuenenia stuttgartiensis genomes.</title>
        <authorList>
            <person name="Ding C."/>
            <person name="Adrian L."/>
        </authorList>
    </citation>
    <scope>NUCLEOTIDE SEQUENCE [LARGE SCALE GENOMIC DNA]</scope>
    <source>
        <strain evidence="1 2">CSTR1</strain>
    </source>
</reference>
<sequence>MNKGIPERLCGRPFTHDALQAIREEVQGEYSLSRMEIARRVCSRLNWSNALGGSRN</sequence>
<protein>
    <submittedName>
        <fullName evidence="1">Uncharacterized protein</fullName>
    </submittedName>
</protein>
<accession>A0A6G7GQL1</accession>
<evidence type="ECO:0000313" key="2">
    <source>
        <dbReference type="Proteomes" id="UP000501926"/>
    </source>
</evidence>
<dbReference type="RefSeq" id="WP_164994970.1">
    <property type="nucleotide sequence ID" value="NZ_CP049055.1"/>
</dbReference>
<gene>
    <name evidence="1" type="ORF">KsCSTR_24570</name>
</gene>
<dbReference type="EMBL" id="CP049055">
    <property type="protein sequence ID" value="QII11836.1"/>
    <property type="molecule type" value="Genomic_DNA"/>
</dbReference>
<proteinExistence type="predicted"/>
<dbReference type="AlphaFoldDB" id="A0A6G7GQL1"/>
<name>A0A6G7GQL1_KUEST</name>